<proteinExistence type="predicted"/>
<reference evidence="2" key="1">
    <citation type="submission" date="2020-07" db="EMBL/GenBank/DDBJ databases">
        <title>Multicomponent nature underlies the extraordinary mechanical properties of spider dragline silk.</title>
        <authorList>
            <person name="Kono N."/>
            <person name="Nakamura H."/>
            <person name="Mori M."/>
            <person name="Yoshida Y."/>
            <person name="Ohtoshi R."/>
            <person name="Malay A.D."/>
            <person name="Moran D.A.P."/>
            <person name="Tomita M."/>
            <person name="Numata K."/>
            <person name="Arakawa K."/>
        </authorList>
    </citation>
    <scope>NUCLEOTIDE SEQUENCE</scope>
</reference>
<accession>A0A8X6LUL5</accession>
<dbReference type="Proteomes" id="UP000887116">
    <property type="component" value="Unassembled WGS sequence"/>
</dbReference>
<gene>
    <name evidence="2" type="ORF">TNCT_736491</name>
</gene>
<feature type="region of interest" description="Disordered" evidence="1">
    <location>
        <begin position="21"/>
        <end position="72"/>
    </location>
</feature>
<evidence type="ECO:0000313" key="2">
    <source>
        <dbReference type="EMBL" id="GFR22585.1"/>
    </source>
</evidence>
<name>A0A8X6LUL5_TRICU</name>
<comment type="caution">
    <text evidence="2">The sequence shown here is derived from an EMBL/GenBank/DDBJ whole genome shotgun (WGS) entry which is preliminary data.</text>
</comment>
<evidence type="ECO:0000313" key="3">
    <source>
        <dbReference type="Proteomes" id="UP000887116"/>
    </source>
</evidence>
<keyword evidence="3" id="KW-1185">Reference proteome</keyword>
<sequence>MKARRSGAKLFRPSRLSVEWASREDYQHSKKQQRHRNIADDMEEYPINHTTQQTRDTKGSQHPQGMHHRQNYGTREISKGIQLFEDHIYHQEDKEWLILRSTSS</sequence>
<evidence type="ECO:0000256" key="1">
    <source>
        <dbReference type="SAM" id="MobiDB-lite"/>
    </source>
</evidence>
<organism evidence="2 3">
    <name type="scientific">Trichonephila clavata</name>
    <name type="common">Joro spider</name>
    <name type="synonym">Nephila clavata</name>
    <dbReference type="NCBI Taxonomy" id="2740835"/>
    <lineage>
        <taxon>Eukaryota</taxon>
        <taxon>Metazoa</taxon>
        <taxon>Ecdysozoa</taxon>
        <taxon>Arthropoda</taxon>
        <taxon>Chelicerata</taxon>
        <taxon>Arachnida</taxon>
        <taxon>Araneae</taxon>
        <taxon>Araneomorphae</taxon>
        <taxon>Entelegynae</taxon>
        <taxon>Araneoidea</taxon>
        <taxon>Nephilidae</taxon>
        <taxon>Trichonephila</taxon>
    </lineage>
</organism>
<dbReference type="EMBL" id="BMAO01028179">
    <property type="protein sequence ID" value="GFR22585.1"/>
    <property type="molecule type" value="Genomic_DNA"/>
</dbReference>
<protein>
    <submittedName>
        <fullName evidence="2">Uncharacterized protein</fullName>
    </submittedName>
</protein>
<dbReference type="AlphaFoldDB" id="A0A8X6LUL5"/>